<sequence>MVQTAAMTLQIEEAQTTLTSAQMLTGWRREFCVELLGEARARIFLRAVESPSRKAAELHRGVLFHEVSSAFADLPGCAAAASEPLELLASTATRQQPSKDNLFAAVTYDRSAWESVVSAVDRWQRRPRPPASR</sequence>
<evidence type="ECO:0000313" key="2">
    <source>
        <dbReference type="Proteomes" id="UP001180536"/>
    </source>
</evidence>
<proteinExistence type="predicted"/>
<comment type="caution">
    <text evidence="1">The sequence shown here is derived from an EMBL/GenBank/DDBJ whole genome shotgun (WGS) entry which is preliminary data.</text>
</comment>
<dbReference type="RefSeq" id="WP_310344434.1">
    <property type="nucleotide sequence ID" value="NZ_JAVDXQ010000003.1"/>
</dbReference>
<accession>A0ABU1Z8A5</accession>
<gene>
    <name evidence="1" type="ORF">J2X16_002208</name>
</gene>
<name>A0ABU1Z8A5_9BURK</name>
<protein>
    <submittedName>
        <fullName evidence="1">Uncharacterized protein</fullName>
    </submittedName>
</protein>
<dbReference type="EMBL" id="JAVDXQ010000003">
    <property type="protein sequence ID" value="MDR7296861.1"/>
    <property type="molecule type" value="Genomic_DNA"/>
</dbReference>
<keyword evidence="2" id="KW-1185">Reference proteome</keyword>
<dbReference type="Proteomes" id="UP001180536">
    <property type="component" value="Unassembled WGS sequence"/>
</dbReference>
<reference evidence="1 2" key="1">
    <citation type="submission" date="2023-07" db="EMBL/GenBank/DDBJ databases">
        <title>Sorghum-associated microbial communities from plants grown in Nebraska, USA.</title>
        <authorList>
            <person name="Schachtman D."/>
        </authorList>
    </citation>
    <scope>NUCLEOTIDE SEQUENCE [LARGE SCALE GENOMIC DNA]</scope>
    <source>
        <strain evidence="1 2">BE310</strain>
    </source>
</reference>
<evidence type="ECO:0000313" key="1">
    <source>
        <dbReference type="EMBL" id="MDR7296861.1"/>
    </source>
</evidence>
<organism evidence="1 2">
    <name type="scientific">Pelomonas aquatica</name>
    <dbReference type="NCBI Taxonomy" id="431058"/>
    <lineage>
        <taxon>Bacteria</taxon>
        <taxon>Pseudomonadati</taxon>
        <taxon>Pseudomonadota</taxon>
        <taxon>Betaproteobacteria</taxon>
        <taxon>Burkholderiales</taxon>
        <taxon>Sphaerotilaceae</taxon>
        <taxon>Roseateles</taxon>
    </lineage>
</organism>